<evidence type="ECO:0000256" key="1">
    <source>
        <dbReference type="SAM" id="Phobius"/>
    </source>
</evidence>
<dbReference type="Pfam" id="PF19885">
    <property type="entry name" value="DUF6358"/>
    <property type="match status" value="1"/>
</dbReference>
<name>A0ABW5UBQ2_9SPHI</name>
<dbReference type="EMBL" id="JBHUMB010000006">
    <property type="protein sequence ID" value="MFD2743374.1"/>
    <property type="molecule type" value="Genomic_DNA"/>
</dbReference>
<dbReference type="Proteomes" id="UP001597418">
    <property type="component" value="Unassembled WGS sequence"/>
</dbReference>
<accession>A0ABW5UBQ2</accession>
<proteinExistence type="predicted"/>
<feature type="transmembrane region" description="Helical" evidence="1">
    <location>
        <begin position="5"/>
        <end position="22"/>
    </location>
</feature>
<keyword evidence="3" id="KW-1185">Reference proteome</keyword>
<keyword evidence="1" id="KW-0472">Membrane</keyword>
<feature type="transmembrane region" description="Helical" evidence="1">
    <location>
        <begin position="28"/>
        <end position="47"/>
    </location>
</feature>
<reference evidence="3" key="1">
    <citation type="journal article" date="2019" name="Int. J. Syst. Evol. Microbiol.">
        <title>The Global Catalogue of Microorganisms (GCM) 10K type strain sequencing project: providing services to taxonomists for standard genome sequencing and annotation.</title>
        <authorList>
            <consortium name="The Broad Institute Genomics Platform"/>
            <consortium name="The Broad Institute Genome Sequencing Center for Infectious Disease"/>
            <person name="Wu L."/>
            <person name="Ma J."/>
        </authorList>
    </citation>
    <scope>NUCLEOTIDE SEQUENCE [LARGE SCALE GENOMIC DNA]</scope>
    <source>
        <strain evidence="3">KCTC 42247</strain>
    </source>
</reference>
<dbReference type="RefSeq" id="WP_156472519.1">
    <property type="nucleotide sequence ID" value="NZ_JBHUMB010000006.1"/>
</dbReference>
<evidence type="ECO:0000313" key="3">
    <source>
        <dbReference type="Proteomes" id="UP001597418"/>
    </source>
</evidence>
<comment type="caution">
    <text evidence="2">The sequence shown here is derived from an EMBL/GenBank/DDBJ whole genome shotgun (WGS) entry which is preliminary data.</text>
</comment>
<sequence length="79" mass="9049">MIFNVILNLAIILMIMSTVAAYRVGHVLFFGLSIALIVVFIYLKVVLLKYVSRTVRAQSQERQVVSQPQRKAKKKKRNS</sequence>
<gene>
    <name evidence="2" type="ORF">ACFSQ6_08180</name>
</gene>
<protein>
    <submittedName>
        <fullName evidence="2">DUF6358 family protein</fullName>
    </submittedName>
</protein>
<evidence type="ECO:0000313" key="2">
    <source>
        <dbReference type="EMBL" id="MFD2743374.1"/>
    </source>
</evidence>
<keyword evidence="1" id="KW-1133">Transmembrane helix</keyword>
<dbReference type="InterPro" id="IPR045938">
    <property type="entry name" value="DUF6358"/>
</dbReference>
<organism evidence="2 3">
    <name type="scientific">Sphingobacterium populi</name>
    <dbReference type="NCBI Taxonomy" id="1812824"/>
    <lineage>
        <taxon>Bacteria</taxon>
        <taxon>Pseudomonadati</taxon>
        <taxon>Bacteroidota</taxon>
        <taxon>Sphingobacteriia</taxon>
        <taxon>Sphingobacteriales</taxon>
        <taxon>Sphingobacteriaceae</taxon>
        <taxon>Sphingobacterium</taxon>
    </lineage>
</organism>
<keyword evidence="1" id="KW-0812">Transmembrane</keyword>